<evidence type="ECO:0000256" key="9">
    <source>
        <dbReference type="ARBA" id="ARBA00046608"/>
    </source>
</evidence>
<organism evidence="11 12">
    <name type="scientific">Candidatus Fimenecus excrementigallinarum</name>
    <dbReference type="NCBI Taxonomy" id="2840816"/>
    <lineage>
        <taxon>Bacteria</taxon>
        <taxon>Bacillati</taxon>
        <taxon>Bacillota</taxon>
        <taxon>Clostridia</taxon>
        <taxon>Candidatus Fimenecus</taxon>
    </lineage>
</organism>
<comment type="catalytic activity">
    <reaction evidence="1 10">
        <text>a fatty acyl-[ACP] + phosphate = an acyl phosphate + holo-[ACP]</text>
        <dbReference type="Rhea" id="RHEA:42292"/>
        <dbReference type="Rhea" id="RHEA-COMP:9685"/>
        <dbReference type="Rhea" id="RHEA-COMP:14125"/>
        <dbReference type="ChEBI" id="CHEBI:43474"/>
        <dbReference type="ChEBI" id="CHEBI:59918"/>
        <dbReference type="ChEBI" id="CHEBI:64479"/>
        <dbReference type="ChEBI" id="CHEBI:138651"/>
        <dbReference type="EC" id="2.3.1.274"/>
    </reaction>
</comment>
<keyword evidence="5 10" id="KW-0443">Lipid metabolism</keyword>
<dbReference type="HAMAP" id="MF_00019">
    <property type="entry name" value="PlsX"/>
    <property type="match status" value="1"/>
</dbReference>
<dbReference type="GO" id="GO:0006633">
    <property type="term" value="P:fatty acid biosynthetic process"/>
    <property type="evidence" value="ECO:0007669"/>
    <property type="project" value="UniProtKB-UniRule"/>
</dbReference>
<gene>
    <name evidence="10 11" type="primary">plsX</name>
    <name evidence="11" type="ORF">IAC53_08425</name>
</gene>
<dbReference type="Proteomes" id="UP000824071">
    <property type="component" value="Unassembled WGS sequence"/>
</dbReference>
<evidence type="ECO:0000256" key="6">
    <source>
        <dbReference type="ARBA" id="ARBA00023209"/>
    </source>
</evidence>
<comment type="subcellular location">
    <subcellularLocation>
        <location evidence="10">Cytoplasm</location>
    </subcellularLocation>
    <text evidence="10">Associated with the membrane possibly through PlsY.</text>
</comment>
<dbReference type="EC" id="2.3.1.274" evidence="8 10"/>
<keyword evidence="4 10" id="KW-0808">Transferase</keyword>
<evidence type="ECO:0000256" key="10">
    <source>
        <dbReference type="HAMAP-Rule" id="MF_00019"/>
    </source>
</evidence>
<comment type="caution">
    <text evidence="11">The sequence shown here is derived from an EMBL/GenBank/DDBJ whole genome shotgun (WGS) entry which is preliminary data.</text>
</comment>
<evidence type="ECO:0000256" key="8">
    <source>
        <dbReference type="ARBA" id="ARBA00024069"/>
    </source>
</evidence>
<evidence type="ECO:0000256" key="4">
    <source>
        <dbReference type="ARBA" id="ARBA00022679"/>
    </source>
</evidence>
<dbReference type="Pfam" id="PF02504">
    <property type="entry name" value="FA_synthesis"/>
    <property type="match status" value="1"/>
</dbReference>
<dbReference type="PIRSF" id="PIRSF002465">
    <property type="entry name" value="Phsphlp_syn_PlsX"/>
    <property type="match status" value="1"/>
</dbReference>
<keyword evidence="3 10" id="KW-0444">Lipid biosynthesis</keyword>
<dbReference type="GO" id="GO:0005737">
    <property type="term" value="C:cytoplasm"/>
    <property type="evidence" value="ECO:0007669"/>
    <property type="project" value="UniProtKB-SubCell"/>
</dbReference>
<evidence type="ECO:0000256" key="5">
    <source>
        <dbReference type="ARBA" id="ARBA00023098"/>
    </source>
</evidence>
<evidence type="ECO:0000313" key="12">
    <source>
        <dbReference type="Proteomes" id="UP000824071"/>
    </source>
</evidence>
<keyword evidence="11" id="KW-0012">Acyltransferase</keyword>
<dbReference type="GO" id="GO:0008654">
    <property type="term" value="P:phospholipid biosynthetic process"/>
    <property type="evidence" value="ECO:0007669"/>
    <property type="project" value="UniProtKB-KW"/>
</dbReference>
<keyword evidence="7 10" id="KW-1208">Phospholipid metabolism</keyword>
<dbReference type="EMBL" id="DVMW01000048">
    <property type="protein sequence ID" value="HIU36613.1"/>
    <property type="molecule type" value="Genomic_DNA"/>
</dbReference>
<comment type="similarity">
    <text evidence="10">Belongs to the PlsX family.</text>
</comment>
<comment type="pathway">
    <text evidence="10">Lipid metabolism; phospholipid metabolism.</text>
</comment>
<evidence type="ECO:0000256" key="7">
    <source>
        <dbReference type="ARBA" id="ARBA00023264"/>
    </source>
</evidence>
<dbReference type="NCBIfam" id="TIGR00182">
    <property type="entry name" value="plsX"/>
    <property type="match status" value="1"/>
</dbReference>
<keyword evidence="6 10" id="KW-0594">Phospholipid biosynthesis</keyword>
<proteinExistence type="inferred from homology"/>
<keyword evidence="2 10" id="KW-0963">Cytoplasm</keyword>
<evidence type="ECO:0000256" key="3">
    <source>
        <dbReference type="ARBA" id="ARBA00022516"/>
    </source>
</evidence>
<sequence length="333" mass="35287">MRLLADAFGGDNAPLEILKGCAAAQKAYGYEITLVGDTQKIKACAEQEGLDLSGMKILHADGVFSMEEQPTALLKAGRDSSMAVGLRALAEGRGDAFVSAGSTGALLVGATFLVKRIRGVKRPALGAVMPTADKPFILVDTGANAEGSVPMLCCFAKLGDIYMRRVLGVESPRVGLANIGTEASKGDTLRQETYRALSEMEGIRFIGNVEARDIPLGAADVVVADGFTGNILLKTYEGVAKMMAGKIKAMFKKNPLTMLSYLGVKSGMADFRRTLDYKQYGGAPILGVQKPVIKAHGSSDAYAFQSALRQAAMCVEADVPEKIREAMQHDAAQ</sequence>
<comment type="subunit">
    <text evidence="9 10">Homodimer. Probably interacts with PlsY.</text>
</comment>
<accession>A0A9D1LDH2</accession>
<evidence type="ECO:0000313" key="11">
    <source>
        <dbReference type="EMBL" id="HIU36613.1"/>
    </source>
</evidence>
<reference evidence="11" key="1">
    <citation type="submission" date="2020-10" db="EMBL/GenBank/DDBJ databases">
        <authorList>
            <person name="Gilroy R."/>
        </authorList>
    </citation>
    <scope>NUCLEOTIDE SEQUENCE</scope>
    <source>
        <strain evidence="11">ChiGjej1B1-19959</strain>
    </source>
</reference>
<dbReference type="InterPro" id="IPR012281">
    <property type="entry name" value="Phospholipid_synth_PlsX-like"/>
</dbReference>
<dbReference type="PANTHER" id="PTHR30100">
    <property type="entry name" value="FATTY ACID/PHOSPHOLIPID SYNTHESIS PROTEIN PLSX"/>
    <property type="match status" value="1"/>
</dbReference>
<dbReference type="Gene3D" id="3.40.718.10">
    <property type="entry name" value="Isopropylmalate Dehydrogenase"/>
    <property type="match status" value="1"/>
</dbReference>
<dbReference type="InterPro" id="IPR003664">
    <property type="entry name" value="FA_synthesis"/>
</dbReference>
<comment type="function">
    <text evidence="10">Catalyzes the reversible formation of acyl-phosphate (acyl-PO(4)) from acyl-[acyl-carrier-protein] (acyl-ACP). This enzyme utilizes acyl-ACP as fatty acyl donor, but not acyl-CoA.</text>
</comment>
<evidence type="ECO:0000256" key="1">
    <source>
        <dbReference type="ARBA" id="ARBA00001232"/>
    </source>
</evidence>
<reference evidence="11" key="2">
    <citation type="journal article" date="2021" name="PeerJ">
        <title>Extensive microbial diversity within the chicken gut microbiome revealed by metagenomics and culture.</title>
        <authorList>
            <person name="Gilroy R."/>
            <person name="Ravi A."/>
            <person name="Getino M."/>
            <person name="Pursley I."/>
            <person name="Horton D.L."/>
            <person name="Alikhan N.F."/>
            <person name="Baker D."/>
            <person name="Gharbi K."/>
            <person name="Hall N."/>
            <person name="Watson M."/>
            <person name="Adriaenssens E.M."/>
            <person name="Foster-Nyarko E."/>
            <person name="Jarju S."/>
            <person name="Secka A."/>
            <person name="Antonio M."/>
            <person name="Oren A."/>
            <person name="Chaudhuri R.R."/>
            <person name="La Ragione R."/>
            <person name="Hildebrand F."/>
            <person name="Pallen M.J."/>
        </authorList>
    </citation>
    <scope>NUCLEOTIDE SEQUENCE</scope>
    <source>
        <strain evidence="11">ChiGjej1B1-19959</strain>
    </source>
</reference>
<dbReference type="PANTHER" id="PTHR30100:SF1">
    <property type="entry name" value="PHOSPHATE ACYLTRANSFERASE"/>
    <property type="match status" value="1"/>
</dbReference>
<protein>
    <recommendedName>
        <fullName evidence="8 10">Phosphate acyltransferase</fullName>
        <ecNumber evidence="8 10">2.3.1.274</ecNumber>
    </recommendedName>
    <alternativeName>
        <fullName evidence="10">Acyl-ACP phosphotransacylase</fullName>
    </alternativeName>
    <alternativeName>
        <fullName evidence="10">Acyl-[acyl-carrier-protein]--phosphate acyltransferase</fullName>
    </alternativeName>
    <alternativeName>
        <fullName evidence="10">Phosphate-acyl-ACP acyltransferase</fullName>
    </alternativeName>
</protein>
<dbReference type="AlphaFoldDB" id="A0A9D1LDH2"/>
<evidence type="ECO:0000256" key="2">
    <source>
        <dbReference type="ARBA" id="ARBA00022490"/>
    </source>
</evidence>
<dbReference type="GO" id="GO:0043811">
    <property type="term" value="F:phosphate:acyl-[acyl carrier protein] acyltransferase activity"/>
    <property type="evidence" value="ECO:0007669"/>
    <property type="project" value="UniProtKB-UniRule"/>
</dbReference>
<dbReference type="SUPFAM" id="SSF53659">
    <property type="entry name" value="Isocitrate/Isopropylmalate dehydrogenase-like"/>
    <property type="match status" value="1"/>
</dbReference>
<name>A0A9D1LDH2_9FIRM</name>